<accession>A0ABZ0KTV0</accession>
<gene>
    <name evidence="1" type="ORF">PGH26_12375</name>
</gene>
<dbReference type="InterPro" id="IPR025591">
    <property type="entry name" value="RloB"/>
</dbReference>
<keyword evidence="2" id="KW-1185">Reference proteome</keyword>
<dbReference type="Pfam" id="PF13707">
    <property type="entry name" value="RloB"/>
    <property type="match status" value="1"/>
</dbReference>
<name>A0ABZ0KTV0_9BACL</name>
<evidence type="ECO:0000313" key="2">
    <source>
        <dbReference type="Proteomes" id="UP001303532"/>
    </source>
</evidence>
<evidence type="ECO:0000313" key="1">
    <source>
        <dbReference type="EMBL" id="WOV83670.1"/>
    </source>
</evidence>
<dbReference type="EMBL" id="CP116341">
    <property type="protein sequence ID" value="WOV83670.1"/>
    <property type="molecule type" value="Genomic_DNA"/>
</dbReference>
<protein>
    <submittedName>
        <fullName evidence="1">RloB family protein</fullName>
    </submittedName>
</protein>
<reference evidence="1 2" key="1">
    <citation type="submission" date="2023-01" db="EMBL/GenBank/DDBJ databases">
        <title>Sporosarcina sp. nov., isolated from Korean tranditional fermented seafood 'Jeotgal'.</title>
        <authorList>
            <person name="Yang A.-I."/>
        </authorList>
    </citation>
    <scope>NUCLEOTIDE SEQUENCE [LARGE SCALE GENOMIC DNA]</scope>
    <source>
        <strain evidence="1 2">B2O-1</strain>
    </source>
</reference>
<dbReference type="Proteomes" id="UP001303532">
    <property type="component" value="Chromosome"/>
</dbReference>
<sequence length="192" mass="22385">MGSDDLFKKRKLKRTQATKKVAPDRFLIICEGTKTEPNYFNHFKNKIIQKHRDSVYIEIIGEGKNTESLIREATRLKNRANPDYSQVWCVFDKDDFSDEQFNAACQAAQNEGIQLAYSVESFELWYLLHFDYLQTAIHRDQYIAKLKMYLGSYGKNDPAIYDRLMLAGGQEKQAISYSMKLEEKTKDLPFAK</sequence>
<organism evidence="1 2">
    <name type="scientific">Sporosarcina jeotgali</name>
    <dbReference type="NCBI Taxonomy" id="3020056"/>
    <lineage>
        <taxon>Bacteria</taxon>
        <taxon>Bacillati</taxon>
        <taxon>Bacillota</taxon>
        <taxon>Bacilli</taxon>
        <taxon>Bacillales</taxon>
        <taxon>Caryophanaceae</taxon>
        <taxon>Sporosarcina</taxon>
    </lineage>
</organism>
<dbReference type="RefSeq" id="WP_323691359.1">
    <property type="nucleotide sequence ID" value="NZ_CP116341.1"/>
</dbReference>
<proteinExistence type="predicted"/>